<dbReference type="AlphaFoldDB" id="A0AAV9SNQ1"/>
<dbReference type="EMBL" id="JAHHUM010000051">
    <property type="protein sequence ID" value="KAK5623107.1"/>
    <property type="molecule type" value="Genomic_DNA"/>
</dbReference>
<name>A0AAV9SNQ1_9TELE</name>
<evidence type="ECO:0000313" key="2">
    <source>
        <dbReference type="EMBL" id="KAK5623107.1"/>
    </source>
</evidence>
<accession>A0AAV9SNQ1</accession>
<keyword evidence="3" id="KW-1185">Reference proteome</keyword>
<gene>
    <name evidence="2" type="ORF">CRENBAI_019766</name>
</gene>
<protein>
    <recommendedName>
        <fullName evidence="4">Basic proline-rich protein-like</fullName>
    </recommendedName>
</protein>
<evidence type="ECO:0008006" key="4">
    <source>
        <dbReference type="Google" id="ProtNLM"/>
    </source>
</evidence>
<feature type="compositionally biased region" description="Basic and acidic residues" evidence="1">
    <location>
        <begin position="89"/>
        <end position="108"/>
    </location>
</feature>
<feature type="region of interest" description="Disordered" evidence="1">
    <location>
        <begin position="1"/>
        <end position="21"/>
    </location>
</feature>
<proteinExistence type="predicted"/>
<comment type="caution">
    <text evidence="2">The sequence shown here is derived from an EMBL/GenBank/DDBJ whole genome shotgun (WGS) entry which is preliminary data.</text>
</comment>
<feature type="compositionally biased region" description="Low complexity" evidence="1">
    <location>
        <begin position="173"/>
        <end position="187"/>
    </location>
</feature>
<feature type="region of interest" description="Disordered" evidence="1">
    <location>
        <begin position="67"/>
        <end position="193"/>
    </location>
</feature>
<organism evidence="2 3">
    <name type="scientific">Crenichthys baileyi</name>
    <name type="common">White River springfish</name>
    <dbReference type="NCBI Taxonomy" id="28760"/>
    <lineage>
        <taxon>Eukaryota</taxon>
        <taxon>Metazoa</taxon>
        <taxon>Chordata</taxon>
        <taxon>Craniata</taxon>
        <taxon>Vertebrata</taxon>
        <taxon>Euteleostomi</taxon>
        <taxon>Actinopterygii</taxon>
        <taxon>Neopterygii</taxon>
        <taxon>Teleostei</taxon>
        <taxon>Neoteleostei</taxon>
        <taxon>Acanthomorphata</taxon>
        <taxon>Ovalentaria</taxon>
        <taxon>Atherinomorphae</taxon>
        <taxon>Cyprinodontiformes</taxon>
        <taxon>Goodeidae</taxon>
        <taxon>Crenichthys</taxon>
    </lineage>
</organism>
<evidence type="ECO:0000256" key="1">
    <source>
        <dbReference type="SAM" id="MobiDB-lite"/>
    </source>
</evidence>
<sequence length="193" mass="21045">MTPFRASRLGRANPFPAGPRGGAACNYCSTGLRGISAQYLPLLLTRDPRWTSRVSNSTIFPVPRERRIPLVRTSSKSAARRQPRPPARGPRERVPNGHRSWGDPREGPGARPESPPPTADHIPPAGPPSTRRRTPPRGNPPPPTPRRRGHGPREAGRAPRFRRRRGEGDGATAPPAAARAQPRFAPQPDRPSP</sequence>
<reference evidence="2 3" key="1">
    <citation type="submission" date="2021-06" db="EMBL/GenBank/DDBJ databases">
        <authorList>
            <person name="Palmer J.M."/>
        </authorList>
    </citation>
    <scope>NUCLEOTIDE SEQUENCE [LARGE SCALE GENOMIC DNA]</scope>
    <source>
        <strain evidence="2 3">MEX-2019</strain>
        <tissue evidence="2">Muscle</tissue>
    </source>
</reference>
<evidence type="ECO:0000313" key="3">
    <source>
        <dbReference type="Proteomes" id="UP001311232"/>
    </source>
</evidence>
<dbReference type="Proteomes" id="UP001311232">
    <property type="component" value="Unassembled WGS sequence"/>
</dbReference>